<sequence>MFFSTLLTVPHYPSSLFTRHAHLNTPNSATFSLIALHKTIFFSTLLTVSHFNAILTVPHSLHSTLLTATSHPQDHILLNTPNSATFYVHKTMFFSTLLTVPHSPLSPFTRPCSFQHS</sequence>
<organism evidence="1 2">
    <name type="scientific">Elysia crispata</name>
    <name type="common">lettuce slug</name>
    <dbReference type="NCBI Taxonomy" id="231223"/>
    <lineage>
        <taxon>Eukaryota</taxon>
        <taxon>Metazoa</taxon>
        <taxon>Spiralia</taxon>
        <taxon>Lophotrochozoa</taxon>
        <taxon>Mollusca</taxon>
        <taxon>Gastropoda</taxon>
        <taxon>Heterobranchia</taxon>
        <taxon>Euthyneura</taxon>
        <taxon>Panpulmonata</taxon>
        <taxon>Sacoglossa</taxon>
        <taxon>Placobranchoidea</taxon>
        <taxon>Plakobranchidae</taxon>
        <taxon>Elysia</taxon>
    </lineage>
</organism>
<proteinExistence type="predicted"/>
<dbReference type="AlphaFoldDB" id="A0AAE0Z2Q7"/>
<accession>A0AAE0Z2Q7</accession>
<comment type="caution">
    <text evidence="1">The sequence shown here is derived from an EMBL/GenBank/DDBJ whole genome shotgun (WGS) entry which is preliminary data.</text>
</comment>
<protein>
    <submittedName>
        <fullName evidence="1">Uncharacterized protein</fullName>
    </submittedName>
</protein>
<reference evidence="1" key="1">
    <citation type="journal article" date="2023" name="G3 (Bethesda)">
        <title>A reference genome for the long-term kleptoplast-retaining sea slug Elysia crispata morphotype clarki.</title>
        <authorList>
            <person name="Eastman K.E."/>
            <person name="Pendleton A.L."/>
            <person name="Shaikh M.A."/>
            <person name="Suttiyut T."/>
            <person name="Ogas R."/>
            <person name="Tomko P."/>
            <person name="Gavelis G."/>
            <person name="Widhalm J.R."/>
            <person name="Wisecaver J.H."/>
        </authorList>
    </citation>
    <scope>NUCLEOTIDE SEQUENCE</scope>
    <source>
        <strain evidence="1">ECLA1</strain>
    </source>
</reference>
<evidence type="ECO:0000313" key="2">
    <source>
        <dbReference type="Proteomes" id="UP001283361"/>
    </source>
</evidence>
<evidence type="ECO:0000313" key="1">
    <source>
        <dbReference type="EMBL" id="KAK3761051.1"/>
    </source>
</evidence>
<dbReference type="EMBL" id="JAWDGP010004927">
    <property type="protein sequence ID" value="KAK3761051.1"/>
    <property type="molecule type" value="Genomic_DNA"/>
</dbReference>
<gene>
    <name evidence="1" type="ORF">RRG08_022457</name>
</gene>
<dbReference type="Proteomes" id="UP001283361">
    <property type="component" value="Unassembled WGS sequence"/>
</dbReference>
<keyword evidence="2" id="KW-1185">Reference proteome</keyword>
<name>A0AAE0Z2Q7_9GAST</name>